<evidence type="ECO:0000256" key="5">
    <source>
        <dbReference type="SAM" id="MobiDB-lite"/>
    </source>
</evidence>
<evidence type="ECO:0000256" key="2">
    <source>
        <dbReference type="ARBA" id="ARBA00022723"/>
    </source>
</evidence>
<protein>
    <recommendedName>
        <fullName evidence="6">Rieske domain-containing protein</fullName>
    </recommendedName>
</protein>
<dbReference type="GO" id="GO:0005737">
    <property type="term" value="C:cytoplasm"/>
    <property type="evidence" value="ECO:0007669"/>
    <property type="project" value="TreeGrafter"/>
</dbReference>
<dbReference type="InterPro" id="IPR050584">
    <property type="entry name" value="Cholesterol_7-desaturase"/>
</dbReference>
<reference evidence="7 8" key="1">
    <citation type="journal article" date="2024" name="Nat. Commun.">
        <title>Phylogenomics reveals the evolutionary origins of lichenization in chlorophyte algae.</title>
        <authorList>
            <person name="Puginier C."/>
            <person name="Libourel C."/>
            <person name="Otte J."/>
            <person name="Skaloud P."/>
            <person name="Haon M."/>
            <person name="Grisel S."/>
            <person name="Petersen M."/>
            <person name="Berrin J.G."/>
            <person name="Delaux P.M."/>
            <person name="Dal Grande F."/>
            <person name="Keller J."/>
        </authorList>
    </citation>
    <scope>NUCLEOTIDE SEQUENCE [LARGE SCALE GENOMIC DNA]</scope>
    <source>
        <strain evidence="7 8">SAG 2036</strain>
    </source>
</reference>
<dbReference type="SUPFAM" id="SSF50022">
    <property type="entry name" value="ISP domain"/>
    <property type="match status" value="1"/>
</dbReference>
<dbReference type="GO" id="GO:0016491">
    <property type="term" value="F:oxidoreductase activity"/>
    <property type="evidence" value="ECO:0007669"/>
    <property type="project" value="TreeGrafter"/>
</dbReference>
<dbReference type="GO" id="GO:0046872">
    <property type="term" value="F:metal ion binding"/>
    <property type="evidence" value="ECO:0007669"/>
    <property type="project" value="UniProtKB-KW"/>
</dbReference>
<dbReference type="PANTHER" id="PTHR21266:SF19">
    <property type="entry name" value="CHLOROPHYLLIDE A OXYGENASE, CHLOROPLASTIC"/>
    <property type="match status" value="1"/>
</dbReference>
<evidence type="ECO:0000256" key="4">
    <source>
        <dbReference type="ARBA" id="ARBA00023014"/>
    </source>
</evidence>
<keyword evidence="2" id="KW-0479">Metal-binding</keyword>
<evidence type="ECO:0000313" key="8">
    <source>
        <dbReference type="Proteomes" id="UP001465755"/>
    </source>
</evidence>
<dbReference type="Proteomes" id="UP001465755">
    <property type="component" value="Unassembled WGS sequence"/>
</dbReference>
<dbReference type="Gene3D" id="2.102.10.10">
    <property type="entry name" value="Rieske [2Fe-2S] iron-sulphur domain"/>
    <property type="match status" value="1"/>
</dbReference>
<feature type="region of interest" description="Disordered" evidence="5">
    <location>
        <begin position="1"/>
        <end position="21"/>
    </location>
</feature>
<keyword evidence="4" id="KW-0411">Iron-sulfur</keyword>
<dbReference type="PANTHER" id="PTHR21266">
    <property type="entry name" value="IRON-SULFUR DOMAIN CONTAINING PROTEIN"/>
    <property type="match status" value="1"/>
</dbReference>
<dbReference type="AlphaFoldDB" id="A0AAW1P4J4"/>
<accession>A0AAW1P4J4</accession>
<keyword evidence="3" id="KW-0408">Iron</keyword>
<dbReference type="PROSITE" id="PS51296">
    <property type="entry name" value="RIESKE"/>
    <property type="match status" value="1"/>
</dbReference>
<evidence type="ECO:0000256" key="1">
    <source>
        <dbReference type="ARBA" id="ARBA00022714"/>
    </source>
</evidence>
<feature type="domain" description="Rieske" evidence="6">
    <location>
        <begin position="184"/>
        <end position="244"/>
    </location>
</feature>
<evidence type="ECO:0000259" key="6">
    <source>
        <dbReference type="PROSITE" id="PS51296"/>
    </source>
</evidence>
<dbReference type="GO" id="GO:0051537">
    <property type="term" value="F:2 iron, 2 sulfur cluster binding"/>
    <property type="evidence" value="ECO:0007669"/>
    <property type="project" value="UniProtKB-KW"/>
</dbReference>
<name>A0AAW1P4J4_9CHLO</name>
<dbReference type="InterPro" id="IPR017941">
    <property type="entry name" value="Rieske_2Fe-2S"/>
</dbReference>
<keyword evidence="1" id="KW-0001">2Fe-2S</keyword>
<evidence type="ECO:0000313" key="7">
    <source>
        <dbReference type="EMBL" id="KAK9803468.1"/>
    </source>
</evidence>
<gene>
    <name evidence="7" type="ORF">WJX73_005184</name>
</gene>
<dbReference type="Pfam" id="PF00355">
    <property type="entry name" value="Rieske"/>
    <property type="match status" value="1"/>
</dbReference>
<evidence type="ECO:0000256" key="3">
    <source>
        <dbReference type="ARBA" id="ARBA00023004"/>
    </source>
</evidence>
<dbReference type="EMBL" id="JALJOQ010000059">
    <property type="protein sequence ID" value="KAK9803468.1"/>
    <property type="molecule type" value="Genomic_DNA"/>
</dbReference>
<dbReference type="InterPro" id="IPR036922">
    <property type="entry name" value="Rieske_2Fe-2S_sf"/>
</dbReference>
<comment type="caution">
    <text evidence="7">The sequence shown here is derived from an EMBL/GenBank/DDBJ whole genome shotgun (WGS) entry which is preliminary data.</text>
</comment>
<proteinExistence type="predicted"/>
<keyword evidence="8" id="KW-1185">Reference proteome</keyword>
<sequence>MDRRAATGKLASTSGRPHVPARKAVQDCTWLRVQCSGDKQTAQNGEQPPVKRPRYRRPWERWWGGAPRVRVRKLDDRQREQLAELAILNERLAGNQSPAARRRIEWLKHRRKEWELIYHYVSKRDAAVSLALIEEANRQASAALSESVRERQGISTLKRHLVSLQGRLAEAHERLHMSQVQRNWHPVAFAHQLQPGGLITFDLFGQPWVMFRGTDGSLSCIKDECAHRACPLSLGKIVDGQLVCRRIWSWIPISSDRALGRQSTAVACMFAHQEGGWPVR</sequence>
<organism evidence="7 8">
    <name type="scientific">Symbiochloris irregularis</name>
    <dbReference type="NCBI Taxonomy" id="706552"/>
    <lineage>
        <taxon>Eukaryota</taxon>
        <taxon>Viridiplantae</taxon>
        <taxon>Chlorophyta</taxon>
        <taxon>core chlorophytes</taxon>
        <taxon>Trebouxiophyceae</taxon>
        <taxon>Trebouxiales</taxon>
        <taxon>Trebouxiaceae</taxon>
        <taxon>Symbiochloris</taxon>
    </lineage>
</organism>